<reference evidence="4 5" key="1">
    <citation type="submission" date="2018-06" db="EMBL/GenBank/DDBJ databases">
        <authorList>
            <consortium name="Pathogen Informatics"/>
            <person name="Doyle S."/>
        </authorList>
    </citation>
    <scope>NUCLEOTIDE SEQUENCE [LARGE SCALE GENOMIC DNA]</scope>
    <source>
        <strain evidence="4 5">NCTC7914</strain>
    </source>
</reference>
<evidence type="ECO:0000313" key="5">
    <source>
        <dbReference type="Proteomes" id="UP000254602"/>
    </source>
</evidence>
<dbReference type="GO" id="GO:0010181">
    <property type="term" value="F:FMN binding"/>
    <property type="evidence" value="ECO:0007669"/>
    <property type="project" value="TreeGrafter"/>
</dbReference>
<dbReference type="InterPro" id="IPR029039">
    <property type="entry name" value="Flavoprotein-like_sf"/>
</dbReference>
<gene>
    <name evidence="4" type="ORF">NCTC7914_02954</name>
</gene>
<dbReference type="Gene3D" id="3.40.50.360">
    <property type="match status" value="1"/>
</dbReference>
<keyword evidence="2" id="KW-0285">Flavoprotein</keyword>
<dbReference type="RefSeq" id="WP_115274217.1">
    <property type="nucleotide sequence ID" value="NZ_JBJDNM010000002.1"/>
</dbReference>
<dbReference type="SUPFAM" id="SSF52218">
    <property type="entry name" value="Flavoproteins"/>
    <property type="match status" value="1"/>
</dbReference>
<dbReference type="EMBL" id="UGUY01000001">
    <property type="protein sequence ID" value="SUD68829.1"/>
    <property type="molecule type" value="Genomic_DNA"/>
</dbReference>
<dbReference type="Pfam" id="PF03358">
    <property type="entry name" value="FMN_red"/>
    <property type="match status" value="1"/>
</dbReference>
<protein>
    <submittedName>
        <fullName evidence="4">NADPH-dependent FMN reductase</fullName>
    </submittedName>
</protein>
<dbReference type="InterPro" id="IPR050712">
    <property type="entry name" value="NAD(P)H-dep_reductase"/>
</dbReference>
<dbReference type="Proteomes" id="UP000254602">
    <property type="component" value="Unassembled WGS sequence"/>
</dbReference>
<dbReference type="PANTHER" id="PTHR30543:SF21">
    <property type="entry name" value="NAD(P)H-DEPENDENT FMN REDUCTASE LOT6"/>
    <property type="match status" value="1"/>
</dbReference>
<keyword evidence="2" id="KW-0288">FMN</keyword>
<evidence type="ECO:0000313" key="4">
    <source>
        <dbReference type="EMBL" id="SUD68829.1"/>
    </source>
</evidence>
<accession>A0A379KLR1</accession>
<evidence type="ECO:0000256" key="1">
    <source>
        <dbReference type="ARBA" id="ARBA00001917"/>
    </source>
</evidence>
<feature type="domain" description="NADPH-dependent FMN reductase-like" evidence="3">
    <location>
        <begin position="6"/>
        <end position="141"/>
    </location>
</feature>
<proteinExistence type="predicted"/>
<evidence type="ECO:0000256" key="2">
    <source>
        <dbReference type="ARBA" id="ARBA00022643"/>
    </source>
</evidence>
<dbReference type="PANTHER" id="PTHR30543">
    <property type="entry name" value="CHROMATE REDUCTASE"/>
    <property type="match status" value="1"/>
</dbReference>
<dbReference type="GO" id="GO:0016655">
    <property type="term" value="F:oxidoreductase activity, acting on NAD(P)H, quinone or similar compound as acceptor"/>
    <property type="evidence" value="ECO:0007669"/>
    <property type="project" value="UniProtKB-ARBA"/>
</dbReference>
<sequence length="192" mass="21606">MNSKVKLILIYDGKDEEVIGSALVTWATEVIAQRAEFECCLLEPTHLVGGPLDDDQPQRRENLRHLARADAFLIFASERSNGYSAKLKAIIDKVAIRWQARPVAFIGYGGESGGMNAIGQLRQVVAGHHAVPICSFVTFPNPWTLFDESGTLRLQDQARLPMARMLVQLNWWARALQIAREQKPYELVSQYQ</sequence>
<dbReference type="AlphaFoldDB" id="A0A379KLR1"/>
<name>A0A379KLR1_PSEPU</name>
<dbReference type="GO" id="GO:0005829">
    <property type="term" value="C:cytosol"/>
    <property type="evidence" value="ECO:0007669"/>
    <property type="project" value="TreeGrafter"/>
</dbReference>
<dbReference type="InterPro" id="IPR005025">
    <property type="entry name" value="FMN_Rdtase-like_dom"/>
</dbReference>
<organism evidence="4 5">
    <name type="scientific">Pseudomonas putida</name>
    <name type="common">Arthrobacter siderocapsulatus</name>
    <dbReference type="NCBI Taxonomy" id="303"/>
    <lineage>
        <taxon>Bacteria</taxon>
        <taxon>Pseudomonadati</taxon>
        <taxon>Pseudomonadota</taxon>
        <taxon>Gammaproteobacteria</taxon>
        <taxon>Pseudomonadales</taxon>
        <taxon>Pseudomonadaceae</taxon>
        <taxon>Pseudomonas</taxon>
    </lineage>
</organism>
<evidence type="ECO:0000259" key="3">
    <source>
        <dbReference type="Pfam" id="PF03358"/>
    </source>
</evidence>
<comment type="cofactor">
    <cofactor evidence="1">
        <name>FMN</name>
        <dbReference type="ChEBI" id="CHEBI:58210"/>
    </cofactor>
</comment>